<reference evidence="4 5" key="1">
    <citation type="submission" date="2018-12" db="EMBL/GenBank/DDBJ databases">
        <title>Streptomyces griseoviridis F1-27 complete genome.</title>
        <authorList>
            <person name="Mariita R.M."/>
            <person name="Sello J.K."/>
        </authorList>
    </citation>
    <scope>NUCLEOTIDE SEQUENCE [LARGE SCALE GENOMIC DNA]</scope>
    <source>
        <strain evidence="4 5">F1-27</strain>
    </source>
</reference>
<proteinExistence type="predicted"/>
<evidence type="ECO:0000313" key="4">
    <source>
        <dbReference type="EMBL" id="AZS85504.1"/>
    </source>
</evidence>
<sequence length="106" mass="10091">MGRRHGRAVVVSGAAVALLCGMPGARAADAGAPPAAADGPVGAAVAGRRPVPDDGGLWPALPGLAVGLGLGAGGTLLIRRAAAGPGAGPPHGRRGERGRQPRSISG</sequence>
<feature type="signal peptide" evidence="3">
    <location>
        <begin position="1"/>
        <end position="27"/>
    </location>
</feature>
<keyword evidence="3" id="KW-0732">Signal</keyword>
<keyword evidence="2" id="KW-0472">Membrane</keyword>
<name>A0A3S9ZCF1_STRGD</name>
<evidence type="ECO:0000313" key="5">
    <source>
        <dbReference type="Proteomes" id="UP000271291"/>
    </source>
</evidence>
<dbReference type="KEGG" id="sgd:ELQ87_15230"/>
<feature type="chain" id="PRO_5019048897" evidence="3">
    <location>
        <begin position="28"/>
        <end position="106"/>
    </location>
</feature>
<dbReference type="Proteomes" id="UP000271291">
    <property type="component" value="Chromosome"/>
</dbReference>
<evidence type="ECO:0000256" key="2">
    <source>
        <dbReference type="SAM" id="Phobius"/>
    </source>
</evidence>
<accession>A0A3S9ZCF1</accession>
<evidence type="ECO:0000256" key="3">
    <source>
        <dbReference type="SAM" id="SignalP"/>
    </source>
</evidence>
<keyword evidence="2" id="KW-0812">Transmembrane</keyword>
<dbReference type="AlphaFoldDB" id="A0A3S9ZCF1"/>
<feature type="transmembrane region" description="Helical" evidence="2">
    <location>
        <begin position="57"/>
        <end position="78"/>
    </location>
</feature>
<keyword evidence="2" id="KW-1133">Transmembrane helix</keyword>
<organism evidence="4 5">
    <name type="scientific">Streptomyces griseoviridis</name>
    <dbReference type="NCBI Taxonomy" id="45398"/>
    <lineage>
        <taxon>Bacteria</taxon>
        <taxon>Bacillati</taxon>
        <taxon>Actinomycetota</taxon>
        <taxon>Actinomycetes</taxon>
        <taxon>Kitasatosporales</taxon>
        <taxon>Streptomycetaceae</taxon>
        <taxon>Streptomyces</taxon>
    </lineage>
</organism>
<dbReference type="EMBL" id="CP034687">
    <property type="protein sequence ID" value="AZS85504.1"/>
    <property type="molecule type" value="Genomic_DNA"/>
</dbReference>
<evidence type="ECO:0000256" key="1">
    <source>
        <dbReference type="SAM" id="MobiDB-lite"/>
    </source>
</evidence>
<gene>
    <name evidence="4" type="ORF">ELQ87_15230</name>
</gene>
<feature type="region of interest" description="Disordered" evidence="1">
    <location>
        <begin position="81"/>
        <end position="106"/>
    </location>
</feature>
<protein>
    <submittedName>
        <fullName evidence="4">Uncharacterized protein</fullName>
    </submittedName>
</protein>